<dbReference type="PROSITE" id="PS51677">
    <property type="entry name" value="NODB"/>
    <property type="match status" value="1"/>
</dbReference>
<dbReference type="Pfam" id="PF01522">
    <property type="entry name" value="Polysacc_deac_1"/>
    <property type="match status" value="1"/>
</dbReference>
<proteinExistence type="predicted"/>
<keyword evidence="3" id="KW-1185">Reference proteome</keyword>
<dbReference type="EMBL" id="JAHBCL010000015">
    <property type="protein sequence ID" value="MBS7526949.1"/>
    <property type="molecule type" value="Genomic_DNA"/>
</dbReference>
<comment type="caution">
    <text evidence="2">The sequence shown here is derived from an EMBL/GenBank/DDBJ whole genome shotgun (WGS) entry which is preliminary data.</text>
</comment>
<organism evidence="2 3">
    <name type="scientific">Fusibacter paucivorans</name>
    <dbReference type="NCBI Taxonomy" id="76009"/>
    <lineage>
        <taxon>Bacteria</taxon>
        <taxon>Bacillati</taxon>
        <taxon>Bacillota</taxon>
        <taxon>Clostridia</taxon>
        <taxon>Eubacteriales</taxon>
        <taxon>Eubacteriales Family XII. Incertae Sedis</taxon>
        <taxon>Fusibacter</taxon>
    </lineage>
</organism>
<dbReference type="SUPFAM" id="SSF88713">
    <property type="entry name" value="Glycoside hydrolase/deacetylase"/>
    <property type="match status" value="1"/>
</dbReference>
<dbReference type="Gene3D" id="3.20.20.370">
    <property type="entry name" value="Glycoside hydrolase/deacetylase"/>
    <property type="match status" value="1"/>
</dbReference>
<dbReference type="InterPro" id="IPR002509">
    <property type="entry name" value="NODB_dom"/>
</dbReference>
<feature type="domain" description="NodB homology" evidence="1">
    <location>
        <begin position="42"/>
        <end position="297"/>
    </location>
</feature>
<gene>
    <name evidence="2" type="ORF">KHM83_09685</name>
</gene>
<dbReference type="CDD" id="cd10917">
    <property type="entry name" value="CE4_NodB_like_6s_7s"/>
    <property type="match status" value="1"/>
</dbReference>
<evidence type="ECO:0000313" key="2">
    <source>
        <dbReference type="EMBL" id="MBS7526949.1"/>
    </source>
</evidence>
<reference evidence="2 3" key="1">
    <citation type="submission" date="2021-05" db="EMBL/GenBank/DDBJ databases">
        <title>Fusibacter ferrireducens sp. nov., an anaerobic, sulfur- and Fe-reducing bacterium isolated from the mangrove sediment.</title>
        <authorList>
            <person name="Qiu D."/>
        </authorList>
    </citation>
    <scope>NUCLEOTIDE SEQUENCE [LARGE SCALE GENOMIC DNA]</scope>
    <source>
        <strain evidence="2 3">DSM 12116</strain>
    </source>
</reference>
<accession>A0ABS5PP46</accession>
<evidence type="ECO:0000313" key="3">
    <source>
        <dbReference type="Proteomes" id="UP000746471"/>
    </source>
</evidence>
<protein>
    <submittedName>
        <fullName evidence="2">Polysaccharide deacetylase family protein</fullName>
    </submittedName>
</protein>
<dbReference type="PANTHER" id="PTHR10587">
    <property type="entry name" value="GLYCOSYL TRANSFERASE-RELATED"/>
    <property type="match status" value="1"/>
</dbReference>
<dbReference type="InterPro" id="IPR050248">
    <property type="entry name" value="Polysacc_deacetylase_ArnD"/>
</dbReference>
<dbReference type="InterPro" id="IPR011330">
    <property type="entry name" value="Glyco_hydro/deAcase_b/a-brl"/>
</dbReference>
<dbReference type="Proteomes" id="UP000746471">
    <property type="component" value="Unassembled WGS sequence"/>
</dbReference>
<dbReference type="RefSeq" id="WP_213236812.1">
    <property type="nucleotide sequence ID" value="NZ_JAHBCL010000015.1"/>
</dbReference>
<evidence type="ECO:0000259" key="1">
    <source>
        <dbReference type="PROSITE" id="PS51677"/>
    </source>
</evidence>
<sequence length="455" mass="50977">MIGYDSLRKINRQFKQIKKDRAGKFLSPVRRIERVYPLASKRICAMTFDDGPSALAPSPDTAATGKGLTMQINEILRSYGAKGTFDIIGTTADNYPDQRGKLHTASWGGRKHDHYPDFERDALAGAANQPELVKALFESGHQLANHGYRHVLFGKNRMVYGKRETFHNLIEVVEDLTTLEDAVEALTGNGMRFARPPHYIDRIKDGYDAYDAYAIMGYHYMAASYDGGGWMPSSGNYEKDVEAMVAPMRELLERDPNALNGQIIFQKDGCNMSLQTPIADALSKQLALLESYDYEVVSVAELLDLSPFEDFGEGMPGFEAARSMDHAGFIVGYRNNTFQPNRKMTIGELVTMVTPRDYYKMLREELLSEPRDKRLNVRKYRASYAKHLAYARSMGYLNRIGTVNAEAEVSMEFMVDFIGGVAKAVGSHHAYVKEPASETYTRAEAVEILASVLFG</sequence>
<name>A0ABS5PP46_9FIRM</name>